<dbReference type="Pfam" id="PF01759">
    <property type="entry name" value="NTR"/>
    <property type="match status" value="1"/>
</dbReference>
<dbReference type="SUPFAM" id="SSF50242">
    <property type="entry name" value="TIMP-like"/>
    <property type="match status" value="1"/>
</dbReference>
<evidence type="ECO:0000313" key="6">
    <source>
        <dbReference type="Proteomes" id="UP000694388"/>
    </source>
</evidence>
<protein>
    <recommendedName>
        <fullName evidence="4">NTR domain-containing protein</fullName>
    </recommendedName>
</protein>
<dbReference type="SUPFAM" id="SSF49410">
    <property type="entry name" value="Alpha-macroglobulin receptor domain"/>
    <property type="match status" value="1"/>
</dbReference>
<dbReference type="Proteomes" id="UP000694388">
    <property type="component" value="Unplaced"/>
</dbReference>
<dbReference type="InterPro" id="IPR009048">
    <property type="entry name" value="A-macroglobulin_rcpt-bd"/>
</dbReference>
<proteinExistence type="predicted"/>
<reference evidence="5" key="1">
    <citation type="submission" date="2025-08" db="UniProtKB">
        <authorList>
            <consortium name="Ensembl"/>
        </authorList>
    </citation>
    <scope>IDENTIFICATION</scope>
</reference>
<evidence type="ECO:0000313" key="5">
    <source>
        <dbReference type="Ensembl" id="ENSEBUP00000022121.1"/>
    </source>
</evidence>
<dbReference type="PANTHER" id="PTHR11412">
    <property type="entry name" value="MACROGLOBULIN / COMPLEMENT"/>
    <property type="match status" value="1"/>
</dbReference>
<name>A0A8C4WZE8_EPTBU</name>
<dbReference type="AlphaFoldDB" id="A0A8C4WZE8"/>
<dbReference type="InterPro" id="IPR008993">
    <property type="entry name" value="TIMP-like_OB-fold"/>
</dbReference>
<dbReference type="GO" id="GO:0005576">
    <property type="term" value="C:extracellular region"/>
    <property type="evidence" value="ECO:0007669"/>
    <property type="project" value="UniProtKB-SubCell"/>
</dbReference>
<dbReference type="InterPro" id="IPR050473">
    <property type="entry name" value="A2M/Complement_sys"/>
</dbReference>
<keyword evidence="2" id="KW-0964">Secreted</keyword>
<evidence type="ECO:0000256" key="1">
    <source>
        <dbReference type="ARBA" id="ARBA00004613"/>
    </source>
</evidence>
<dbReference type="Gene3D" id="2.60.40.690">
    <property type="entry name" value="Alpha-macroglobulin, receptor-binding domain"/>
    <property type="match status" value="1"/>
</dbReference>
<feature type="domain" description="NTR" evidence="4">
    <location>
        <begin position="114"/>
        <end position="261"/>
    </location>
</feature>
<dbReference type="PANTHER" id="PTHR11412:SF166">
    <property type="entry name" value="NTR DOMAIN-CONTAINING PROTEIN"/>
    <property type="match status" value="1"/>
</dbReference>
<keyword evidence="6" id="KW-1185">Reference proteome</keyword>
<dbReference type="PROSITE" id="PS50189">
    <property type="entry name" value="NTR"/>
    <property type="match status" value="1"/>
</dbReference>
<dbReference type="Pfam" id="PF07677">
    <property type="entry name" value="A2M_recep"/>
    <property type="match status" value="1"/>
</dbReference>
<sequence>MTILDVTGLSGFTPNIDDLDKLKNNVDKFIDNYEWANGHLIIYLESVSYLRRECIAFRMIQEVSVVTLQPAAVSVFEYYAPERHCTTFYHPTTSLLSLPRLCEDTTCKCAAGQCPTMKPYMDSSITVDERMQALCDGPTLHFAYKVQYLGKIRKNSFLYFNVKLVEVLKRDKDQSAQAGAVRKLIVPEYCWKTYPQIKKFYLVMGQDGSINDEQGRMQYVLNGRSWMELWPAAGHCTQSDTHKKFCQDLETFSVDFQAEGCQT</sequence>
<dbReference type="GeneTree" id="ENSGT00940000154063"/>
<dbReference type="InterPro" id="IPR001134">
    <property type="entry name" value="Netrin_domain"/>
</dbReference>
<evidence type="ECO:0000256" key="2">
    <source>
        <dbReference type="ARBA" id="ARBA00022525"/>
    </source>
</evidence>
<dbReference type="InterPro" id="IPR018933">
    <property type="entry name" value="Netrin_module_non-TIMP"/>
</dbReference>
<dbReference type="InterPro" id="IPR036595">
    <property type="entry name" value="A-macroglobulin_rcpt-bd_sf"/>
</dbReference>
<dbReference type="Gene3D" id="2.40.50.120">
    <property type="match status" value="1"/>
</dbReference>
<dbReference type="OMA" id="NIRICTR"/>
<dbReference type="SMART" id="SM01361">
    <property type="entry name" value="A2M_recep"/>
    <property type="match status" value="1"/>
</dbReference>
<evidence type="ECO:0000256" key="3">
    <source>
        <dbReference type="ARBA" id="ARBA00023157"/>
    </source>
</evidence>
<reference evidence="5" key="2">
    <citation type="submission" date="2025-09" db="UniProtKB">
        <authorList>
            <consortium name="Ensembl"/>
        </authorList>
    </citation>
    <scope>IDENTIFICATION</scope>
</reference>
<comment type="subcellular location">
    <subcellularLocation>
        <location evidence="1">Secreted</location>
    </subcellularLocation>
</comment>
<keyword evidence="3" id="KW-1015">Disulfide bond</keyword>
<organism evidence="5 6">
    <name type="scientific">Eptatretus burgeri</name>
    <name type="common">Inshore hagfish</name>
    <dbReference type="NCBI Taxonomy" id="7764"/>
    <lineage>
        <taxon>Eukaryota</taxon>
        <taxon>Metazoa</taxon>
        <taxon>Chordata</taxon>
        <taxon>Craniata</taxon>
        <taxon>Vertebrata</taxon>
        <taxon>Cyclostomata</taxon>
        <taxon>Myxini</taxon>
        <taxon>Myxiniformes</taxon>
        <taxon>Myxinidae</taxon>
        <taxon>Eptatretinae</taxon>
        <taxon>Eptatretus</taxon>
    </lineage>
</organism>
<dbReference type="SMART" id="SM00643">
    <property type="entry name" value="C345C"/>
    <property type="match status" value="1"/>
</dbReference>
<accession>A0A8C4WZE8</accession>
<evidence type="ECO:0000259" key="4">
    <source>
        <dbReference type="PROSITE" id="PS50189"/>
    </source>
</evidence>
<dbReference type="Ensembl" id="ENSEBUT00000022697.1">
    <property type="protein sequence ID" value="ENSEBUP00000022121.1"/>
    <property type="gene ID" value="ENSEBUG00000013643.1"/>
</dbReference>